<comment type="caution">
    <text evidence="8">The sequence shown here is derived from an EMBL/GenBank/DDBJ whole genome shotgun (WGS) entry which is preliminary data.</text>
</comment>
<accession>A0ABN0XPJ9</accession>
<evidence type="ECO:0000256" key="5">
    <source>
        <dbReference type="ARBA" id="ARBA00023136"/>
    </source>
</evidence>
<feature type="transmembrane region" description="Helical" evidence="6">
    <location>
        <begin position="629"/>
        <end position="650"/>
    </location>
</feature>
<dbReference type="PANTHER" id="PTHR46795">
    <property type="entry name" value="ABC TRANSPORTER PERMEASE-RELATED-RELATED"/>
    <property type="match status" value="1"/>
</dbReference>
<evidence type="ECO:0000313" key="9">
    <source>
        <dbReference type="Proteomes" id="UP001501166"/>
    </source>
</evidence>
<keyword evidence="6" id="KW-0813">Transport</keyword>
<keyword evidence="3 6" id="KW-0812">Transmembrane</keyword>
<evidence type="ECO:0000256" key="6">
    <source>
        <dbReference type="PIRNR" id="PIRNR018968"/>
    </source>
</evidence>
<dbReference type="InterPro" id="IPR003838">
    <property type="entry name" value="ABC3_permease_C"/>
</dbReference>
<keyword evidence="9" id="KW-1185">Reference proteome</keyword>
<organism evidence="8 9">
    <name type="scientific">Alkalibacterium iburiense</name>
    <dbReference type="NCBI Taxonomy" id="290589"/>
    <lineage>
        <taxon>Bacteria</taxon>
        <taxon>Bacillati</taxon>
        <taxon>Bacillota</taxon>
        <taxon>Bacilli</taxon>
        <taxon>Lactobacillales</taxon>
        <taxon>Carnobacteriaceae</taxon>
        <taxon>Alkalibacterium</taxon>
    </lineage>
</organism>
<comment type="subcellular location">
    <subcellularLocation>
        <location evidence="1 6">Cell membrane</location>
        <topology evidence="1 6">Multi-pass membrane protein</topology>
    </subcellularLocation>
</comment>
<feature type="transmembrane region" description="Helical" evidence="6">
    <location>
        <begin position="100"/>
        <end position="133"/>
    </location>
</feature>
<evidence type="ECO:0000256" key="2">
    <source>
        <dbReference type="ARBA" id="ARBA00022475"/>
    </source>
</evidence>
<feature type="transmembrane region" description="Helical" evidence="6">
    <location>
        <begin position="281"/>
        <end position="306"/>
    </location>
</feature>
<dbReference type="RefSeq" id="WP_343756533.1">
    <property type="nucleotide sequence ID" value="NZ_BAAACW010000139.1"/>
</dbReference>
<evidence type="ECO:0000259" key="7">
    <source>
        <dbReference type="Pfam" id="PF02687"/>
    </source>
</evidence>
<keyword evidence="2 6" id="KW-1003">Cell membrane</keyword>
<evidence type="ECO:0000313" key="8">
    <source>
        <dbReference type="EMBL" id="GAA0369494.1"/>
    </source>
</evidence>
<feature type="transmembrane region" description="Helical" evidence="6">
    <location>
        <begin position="199"/>
        <end position="216"/>
    </location>
</feature>
<name>A0ABN0XPJ9_9LACT</name>
<feature type="transmembrane region" description="Helical" evidence="6">
    <location>
        <begin position="539"/>
        <end position="561"/>
    </location>
</feature>
<feature type="transmembrane region" description="Helical" evidence="6">
    <location>
        <begin position="595"/>
        <end position="617"/>
    </location>
</feature>
<evidence type="ECO:0000256" key="4">
    <source>
        <dbReference type="ARBA" id="ARBA00022989"/>
    </source>
</evidence>
<feature type="transmembrane region" description="Helical" evidence="6">
    <location>
        <begin position="57"/>
        <end position="79"/>
    </location>
</feature>
<dbReference type="PANTHER" id="PTHR46795:SF3">
    <property type="entry name" value="ABC TRANSPORTER PERMEASE"/>
    <property type="match status" value="1"/>
</dbReference>
<dbReference type="InterPro" id="IPR052536">
    <property type="entry name" value="ABC-4_Integral_Memb_Prot"/>
</dbReference>
<dbReference type="PIRSF" id="PIRSF018968">
    <property type="entry name" value="ABC_permease_BceB"/>
    <property type="match status" value="1"/>
</dbReference>
<keyword evidence="5 6" id="KW-0472">Membrane</keyword>
<dbReference type="EMBL" id="BAAACW010000139">
    <property type="protein sequence ID" value="GAA0369494.1"/>
    <property type="molecule type" value="Genomic_DNA"/>
</dbReference>
<protein>
    <submittedName>
        <fullName evidence="8">FtsX-like permease family protein</fullName>
    </submittedName>
</protein>
<sequence>MSSFSFKLAWRNIKANRQLYVPYVVSSIITIAMFYMMSTLLTNDFVHGVSATLPSLFAMGTAVIGFFSVIFILYTNSFLMKRRKKELGLYNILGLGKRHITRVLAIESILVSGFSILAGILTGLFLGQLMFLFLNFLLRLPVAMEYSASWESAALSAGLFSVIYIIALLYNSAQVQFSNPIHLLKGGNKGEKEPKSSPILFIIGLISLIAGYWISLTIEDPISAITQFFLAVLLVIIGTYLLYTAGSIIVLKALKKNKKIYYKPGPFIAISGMLYRMKQHAVGLANISILSVMVIISVSTTVTLFVGTEETLSNRFPEENTASIMTDSEMTGEELSDQLNSLSRYITDLTHEEGLEIETITSFKYINLFGSVENNTFINRPYELGDGLPTMLMLLPMGELNGTMEEPLSLEEGQVYVYADGVELEGNHLELGSQDFETKELETLPNLLDVNLAFTDALIVVTPNLEVVDTIVSDYNPENDPYTMNWSADMYWSTTASDEEKLAYGEKMERNLLEPGLDIGVFYESRSANREEWFSMNGGFLFIGIFLGSLFTIGAALITYFKQVSEGYDDRERVQIMQKVGLDKATTRQATRSQIVWMFTLPLLVAAVHTAFAYPIIHQMLLVFGIMSHRLLILCTLGVVGAFALLYWIIYRITSRVYLKIVE</sequence>
<feature type="transmembrane region" description="Helical" evidence="6">
    <location>
        <begin position="153"/>
        <end position="170"/>
    </location>
</feature>
<proteinExistence type="inferred from homology"/>
<evidence type="ECO:0000256" key="1">
    <source>
        <dbReference type="ARBA" id="ARBA00004651"/>
    </source>
</evidence>
<evidence type="ECO:0000256" key="3">
    <source>
        <dbReference type="ARBA" id="ARBA00022692"/>
    </source>
</evidence>
<feature type="domain" description="ABC3 transporter permease C-terminal" evidence="7">
    <location>
        <begin position="62"/>
        <end position="172"/>
    </location>
</feature>
<dbReference type="Proteomes" id="UP001501166">
    <property type="component" value="Unassembled WGS sequence"/>
</dbReference>
<feature type="transmembrane region" description="Helical" evidence="6">
    <location>
        <begin position="20"/>
        <end position="37"/>
    </location>
</feature>
<comment type="similarity">
    <text evidence="6">Belongs to the ABC-4 integral membrane protein family.</text>
</comment>
<gene>
    <name evidence="8" type="ORF">GCM10008932_21440</name>
</gene>
<feature type="transmembrane region" description="Helical" evidence="6">
    <location>
        <begin position="228"/>
        <end position="251"/>
    </location>
</feature>
<keyword evidence="4 6" id="KW-1133">Transmembrane helix</keyword>
<reference evidence="8 9" key="1">
    <citation type="journal article" date="2019" name="Int. J. Syst. Evol. Microbiol.">
        <title>The Global Catalogue of Microorganisms (GCM) 10K type strain sequencing project: providing services to taxonomists for standard genome sequencing and annotation.</title>
        <authorList>
            <consortium name="The Broad Institute Genomics Platform"/>
            <consortium name="The Broad Institute Genome Sequencing Center for Infectious Disease"/>
            <person name="Wu L."/>
            <person name="Ma J."/>
        </authorList>
    </citation>
    <scope>NUCLEOTIDE SEQUENCE [LARGE SCALE GENOMIC DNA]</scope>
    <source>
        <strain evidence="8 9">JCM 12662</strain>
    </source>
</reference>
<dbReference type="InterPro" id="IPR027022">
    <property type="entry name" value="ABC_permease_BceB-typ"/>
</dbReference>
<dbReference type="Pfam" id="PF02687">
    <property type="entry name" value="FtsX"/>
    <property type="match status" value="1"/>
</dbReference>